<dbReference type="Gene3D" id="3.40.190.10">
    <property type="entry name" value="Periplasmic binding protein-like II"/>
    <property type="match status" value="1"/>
</dbReference>
<name>A0ABU1N9F1_9BURK</name>
<dbReference type="PIRSF" id="PIRSF017082">
    <property type="entry name" value="YflP"/>
    <property type="match status" value="1"/>
</dbReference>
<dbReference type="Proteomes" id="UP001184230">
    <property type="component" value="Unassembled WGS sequence"/>
</dbReference>
<keyword evidence="4" id="KW-1185">Reference proteome</keyword>
<dbReference type="SUPFAM" id="SSF53850">
    <property type="entry name" value="Periplasmic binding protein-like II"/>
    <property type="match status" value="1"/>
</dbReference>
<feature type="chain" id="PRO_5047493831" evidence="2">
    <location>
        <begin position="28"/>
        <end position="327"/>
    </location>
</feature>
<gene>
    <name evidence="3" type="ORF">J2739_000822</name>
</gene>
<evidence type="ECO:0000256" key="2">
    <source>
        <dbReference type="SAM" id="SignalP"/>
    </source>
</evidence>
<keyword evidence="3" id="KW-0675">Receptor</keyword>
<dbReference type="EMBL" id="JAVDRF010000002">
    <property type="protein sequence ID" value="MDR6535062.1"/>
    <property type="molecule type" value="Genomic_DNA"/>
</dbReference>
<dbReference type="PANTHER" id="PTHR42928:SF5">
    <property type="entry name" value="BLR1237 PROTEIN"/>
    <property type="match status" value="1"/>
</dbReference>
<proteinExistence type="inferred from homology"/>
<feature type="signal peptide" evidence="2">
    <location>
        <begin position="1"/>
        <end position="27"/>
    </location>
</feature>
<reference evidence="3 4" key="1">
    <citation type="submission" date="2023-07" db="EMBL/GenBank/DDBJ databases">
        <title>Sorghum-associated microbial communities from plants grown in Nebraska, USA.</title>
        <authorList>
            <person name="Schachtman D."/>
        </authorList>
    </citation>
    <scope>NUCLEOTIDE SEQUENCE [LARGE SCALE GENOMIC DNA]</scope>
    <source>
        <strain evidence="3 4">DS1781</strain>
    </source>
</reference>
<dbReference type="Pfam" id="PF03401">
    <property type="entry name" value="TctC"/>
    <property type="match status" value="1"/>
</dbReference>
<comment type="caution">
    <text evidence="3">The sequence shown here is derived from an EMBL/GenBank/DDBJ whole genome shotgun (WGS) entry which is preliminary data.</text>
</comment>
<comment type="similarity">
    <text evidence="1">Belongs to the UPF0065 (bug) family.</text>
</comment>
<protein>
    <submittedName>
        <fullName evidence="3">Tripartite-type tricarboxylate transporter receptor subunit TctC</fullName>
    </submittedName>
</protein>
<organism evidence="3 4">
    <name type="scientific">Variovorax soli</name>
    <dbReference type="NCBI Taxonomy" id="376815"/>
    <lineage>
        <taxon>Bacteria</taxon>
        <taxon>Pseudomonadati</taxon>
        <taxon>Pseudomonadota</taxon>
        <taxon>Betaproteobacteria</taxon>
        <taxon>Burkholderiales</taxon>
        <taxon>Comamonadaceae</taxon>
        <taxon>Variovorax</taxon>
    </lineage>
</organism>
<evidence type="ECO:0000313" key="4">
    <source>
        <dbReference type="Proteomes" id="UP001184230"/>
    </source>
</evidence>
<dbReference type="CDD" id="cd07012">
    <property type="entry name" value="PBP2_Bug_TTT"/>
    <property type="match status" value="1"/>
</dbReference>
<dbReference type="RefSeq" id="WP_309898831.1">
    <property type="nucleotide sequence ID" value="NZ_JAVDRF010000002.1"/>
</dbReference>
<keyword evidence="2" id="KW-0732">Signal</keyword>
<evidence type="ECO:0000256" key="1">
    <source>
        <dbReference type="ARBA" id="ARBA00006987"/>
    </source>
</evidence>
<dbReference type="InterPro" id="IPR042100">
    <property type="entry name" value="Bug_dom1"/>
</dbReference>
<dbReference type="PANTHER" id="PTHR42928">
    <property type="entry name" value="TRICARBOXYLATE-BINDING PROTEIN"/>
    <property type="match status" value="1"/>
</dbReference>
<sequence length="327" mass="35069">MQKHFTRARRTVLAAVLTLGAVLPAAAQNAPFPHKPIRIVIPTAPGGNMDALARLYAAKLTEAWGQQVIVEPKPGANTILATSYVAKSPADGYTALFTISGFIQNLVLQSNPQYKMSDLAPVSLVASFPIALAANAALPANDLPGVIRLAKQDPEKYTFGSYGVGSGAHLIGEGLNKAAGIRIKHAAYKGEAASFTDVASGEIALAYGSVGFYANQITSGKVKLIAVASPKRLKTFPDLPTFAEYGYPDINLPGWGAMFLPAGTPAPIVEKYVQEVRRITAMPDVQAKIYQLGYEPVANTNTEFAQFLQEDLKRWTKIARENDIRLD</sequence>
<dbReference type="InterPro" id="IPR005064">
    <property type="entry name" value="BUG"/>
</dbReference>
<evidence type="ECO:0000313" key="3">
    <source>
        <dbReference type="EMBL" id="MDR6535062.1"/>
    </source>
</evidence>
<accession>A0ABU1N9F1</accession>
<dbReference type="Gene3D" id="3.40.190.150">
    <property type="entry name" value="Bordetella uptake gene, domain 1"/>
    <property type="match status" value="1"/>
</dbReference>